<protein>
    <recommendedName>
        <fullName evidence="3">30S ribosomal protein S21</fullName>
    </recommendedName>
</protein>
<comment type="caution">
    <text evidence="1">The sequence shown here is derived from an EMBL/GenBank/DDBJ whole genome shotgun (WGS) entry which is preliminary data.</text>
</comment>
<proteinExistence type="predicted"/>
<gene>
    <name evidence="1" type="ORF">A3D56_00590</name>
</gene>
<accession>A0A1G2MWX3</accession>
<evidence type="ECO:0000313" key="2">
    <source>
        <dbReference type="Proteomes" id="UP000177943"/>
    </source>
</evidence>
<evidence type="ECO:0008006" key="3">
    <source>
        <dbReference type="Google" id="ProtNLM"/>
    </source>
</evidence>
<dbReference type="Proteomes" id="UP000177943">
    <property type="component" value="Unassembled WGS sequence"/>
</dbReference>
<reference evidence="1 2" key="1">
    <citation type="journal article" date="2016" name="Nat. Commun.">
        <title>Thousands of microbial genomes shed light on interconnected biogeochemical processes in an aquifer system.</title>
        <authorList>
            <person name="Anantharaman K."/>
            <person name="Brown C.T."/>
            <person name="Hug L.A."/>
            <person name="Sharon I."/>
            <person name="Castelle C.J."/>
            <person name="Probst A.J."/>
            <person name="Thomas B.C."/>
            <person name="Singh A."/>
            <person name="Wilkins M.J."/>
            <person name="Karaoz U."/>
            <person name="Brodie E.L."/>
            <person name="Williams K.H."/>
            <person name="Hubbard S.S."/>
            <person name="Banfield J.F."/>
        </authorList>
    </citation>
    <scope>NUCLEOTIDE SEQUENCE [LARGE SCALE GENOMIC DNA]</scope>
</reference>
<dbReference type="EMBL" id="MHRP01000011">
    <property type="protein sequence ID" value="OHA27441.1"/>
    <property type="molecule type" value="Genomic_DNA"/>
</dbReference>
<sequence>MINVAVEKNSNESTASLLRRFTRRVQGSGVLPRVRSLRYKDRNQSRYTRKKVALKNLRRREEVKKLIKLGKMAEKIGR</sequence>
<organism evidence="1 2">
    <name type="scientific">Candidatus Taylorbacteria bacterium RIFCSPHIGHO2_02_FULL_45_35</name>
    <dbReference type="NCBI Taxonomy" id="1802311"/>
    <lineage>
        <taxon>Bacteria</taxon>
        <taxon>Candidatus Tayloriibacteriota</taxon>
    </lineage>
</organism>
<dbReference type="AlphaFoldDB" id="A0A1G2MWX3"/>
<evidence type="ECO:0000313" key="1">
    <source>
        <dbReference type="EMBL" id="OHA27441.1"/>
    </source>
</evidence>
<name>A0A1G2MWX3_9BACT</name>